<gene>
    <name evidence="4" type="ORF">FSW04_21340</name>
</gene>
<sequence>MTDHAATRGARKEHALQLFAGLPRHYDRVGAALSFGQDPRWRRAMVDRIGAHPGQRVLDVATGTGMVAQALVRRYGCSIVGLDQSPHMLAGARARLAGDPQLARRVTLVTGEAEHLPFDDGAFDHLTFTYLLRYVDDPAATLRELARVVAPGGRIATLEFGVPDPGPLRSLWDLWTRAGLPAAGRLVSREWAQTGRFLARSIPGFYARHPLDTLPGLWEEAGIGGVGVRRMSFGAGVVMWGTRDGGGDPRPA</sequence>
<organism evidence="4 5">
    <name type="scientific">Baekduia soli</name>
    <dbReference type="NCBI Taxonomy" id="496014"/>
    <lineage>
        <taxon>Bacteria</taxon>
        <taxon>Bacillati</taxon>
        <taxon>Actinomycetota</taxon>
        <taxon>Thermoleophilia</taxon>
        <taxon>Solirubrobacterales</taxon>
        <taxon>Baekduiaceae</taxon>
        <taxon>Baekduia</taxon>
    </lineage>
</organism>
<keyword evidence="2 4" id="KW-0808">Transferase</keyword>
<dbReference type="InterPro" id="IPR004033">
    <property type="entry name" value="UbiE/COQ5_MeTrFase"/>
</dbReference>
<dbReference type="PANTHER" id="PTHR43591:SF24">
    <property type="entry name" value="2-METHOXY-6-POLYPRENYL-1,4-BENZOQUINOL METHYLASE, MITOCHONDRIAL"/>
    <property type="match status" value="1"/>
</dbReference>
<dbReference type="GO" id="GO:0008168">
    <property type="term" value="F:methyltransferase activity"/>
    <property type="evidence" value="ECO:0007669"/>
    <property type="project" value="UniProtKB-KW"/>
</dbReference>
<dbReference type="InterPro" id="IPR029063">
    <property type="entry name" value="SAM-dependent_MTases_sf"/>
</dbReference>
<dbReference type="OrthoDB" id="3206826at2"/>
<dbReference type="PROSITE" id="PS51608">
    <property type="entry name" value="SAM_MT_UBIE"/>
    <property type="match status" value="1"/>
</dbReference>
<dbReference type="KEGG" id="bsol:FSW04_21340"/>
<proteinExistence type="predicted"/>
<evidence type="ECO:0000313" key="5">
    <source>
        <dbReference type="Proteomes" id="UP000321805"/>
    </source>
</evidence>
<dbReference type="Gene3D" id="3.40.50.150">
    <property type="entry name" value="Vaccinia Virus protein VP39"/>
    <property type="match status" value="1"/>
</dbReference>
<keyword evidence="1 4" id="KW-0489">Methyltransferase</keyword>
<name>A0A5B8U9L2_9ACTN</name>
<dbReference type="PANTHER" id="PTHR43591">
    <property type="entry name" value="METHYLTRANSFERASE"/>
    <property type="match status" value="1"/>
</dbReference>
<dbReference type="GO" id="GO:0032259">
    <property type="term" value="P:methylation"/>
    <property type="evidence" value="ECO:0007669"/>
    <property type="project" value="UniProtKB-KW"/>
</dbReference>
<dbReference type="EMBL" id="CP042430">
    <property type="protein sequence ID" value="QEC49859.1"/>
    <property type="molecule type" value="Genomic_DNA"/>
</dbReference>
<accession>A0A5B8U9L2</accession>
<dbReference type="Proteomes" id="UP000321805">
    <property type="component" value="Chromosome"/>
</dbReference>
<dbReference type="AlphaFoldDB" id="A0A5B8U9L2"/>
<reference evidence="4 5" key="1">
    <citation type="journal article" date="2018" name="J. Microbiol.">
        <title>Baekduia soli gen. nov., sp. nov., a novel bacterium isolated from the soil of Baekdu Mountain and proposal of a novel family name, Baekduiaceae fam. nov.</title>
        <authorList>
            <person name="An D.S."/>
            <person name="Siddiqi M.Z."/>
            <person name="Kim K.H."/>
            <person name="Yu H.S."/>
            <person name="Im W.T."/>
        </authorList>
    </citation>
    <scope>NUCLEOTIDE SEQUENCE [LARGE SCALE GENOMIC DNA]</scope>
    <source>
        <strain evidence="4 5">BR7-21</strain>
    </source>
</reference>
<evidence type="ECO:0000256" key="1">
    <source>
        <dbReference type="ARBA" id="ARBA00022603"/>
    </source>
</evidence>
<evidence type="ECO:0000256" key="2">
    <source>
        <dbReference type="ARBA" id="ARBA00022679"/>
    </source>
</evidence>
<dbReference type="RefSeq" id="WP_146922224.1">
    <property type="nucleotide sequence ID" value="NZ_CP042430.1"/>
</dbReference>
<dbReference type="Pfam" id="PF01209">
    <property type="entry name" value="Ubie_methyltran"/>
    <property type="match status" value="1"/>
</dbReference>
<keyword evidence="3" id="KW-0949">S-adenosyl-L-methionine</keyword>
<dbReference type="SUPFAM" id="SSF53335">
    <property type="entry name" value="S-adenosyl-L-methionine-dependent methyltransferases"/>
    <property type="match status" value="1"/>
</dbReference>
<keyword evidence="5" id="KW-1185">Reference proteome</keyword>
<dbReference type="CDD" id="cd02440">
    <property type="entry name" value="AdoMet_MTases"/>
    <property type="match status" value="1"/>
</dbReference>
<evidence type="ECO:0000313" key="4">
    <source>
        <dbReference type="EMBL" id="QEC49859.1"/>
    </source>
</evidence>
<evidence type="ECO:0000256" key="3">
    <source>
        <dbReference type="ARBA" id="ARBA00022691"/>
    </source>
</evidence>
<protein>
    <submittedName>
        <fullName evidence="4">Methyltransferase domain-containing protein</fullName>
    </submittedName>
</protein>